<dbReference type="Proteomes" id="UP000363590">
    <property type="component" value="Chromosome"/>
</dbReference>
<keyword evidence="1" id="KW-0472">Membrane</keyword>
<protein>
    <submittedName>
        <fullName evidence="2">Uncharacterized protein</fullName>
    </submittedName>
</protein>
<evidence type="ECO:0000256" key="1">
    <source>
        <dbReference type="SAM" id="Phobius"/>
    </source>
</evidence>
<dbReference type="EMBL" id="CP045571">
    <property type="protein sequence ID" value="QFX96897.1"/>
    <property type="molecule type" value="Genomic_DNA"/>
</dbReference>
<feature type="transmembrane region" description="Helical" evidence="1">
    <location>
        <begin position="24"/>
        <end position="43"/>
    </location>
</feature>
<feature type="transmembrane region" description="Helical" evidence="1">
    <location>
        <begin position="273"/>
        <end position="292"/>
    </location>
</feature>
<sequence length="329" mass="36426">MSVLSDKNLRGYPMKPYDMVREGLIVFGVMLTIILVLAAVWGFPGKNYGPLTIKEVATKAPVAFLKRTVSYFSGTSRLQTYGPPYTHNDNHAQHIGPFCPNCWVGVIYPLNAKVDFVMQPLQQIAALDPNVATALNTYQNASAKQQTEWNNAYTSALNKAQVTHGRVVLPAGDYGPVPVLMNGMLTFARTGLLEAALTFNTNPNMAPYETNYTRPLLYLGGPIMNTVAGHFDEKGGEWGMSHIAGPYPGAWWLWPYTFLYQIPAIGNSPNGDLIAFLIFLVMLLIAVLAPVIPGLNRIPYVIPVYKIIWRDWYAKYPSGIPSNASRKRV</sequence>
<dbReference type="KEGG" id="atx:GCD22_02746"/>
<keyword evidence="1" id="KW-0812">Transmembrane</keyword>
<keyword evidence="1" id="KW-1133">Transmembrane helix</keyword>
<organism evidence="2 3">
    <name type="scientific">Acidithiobacillus thiooxidans ATCC 19377</name>
    <dbReference type="NCBI Taxonomy" id="637390"/>
    <lineage>
        <taxon>Bacteria</taxon>
        <taxon>Pseudomonadati</taxon>
        <taxon>Pseudomonadota</taxon>
        <taxon>Acidithiobacillia</taxon>
        <taxon>Acidithiobacillales</taxon>
        <taxon>Acidithiobacillaceae</taxon>
        <taxon>Acidithiobacillus</taxon>
    </lineage>
</organism>
<dbReference type="RefSeq" id="WP_031576091.1">
    <property type="nucleotide sequence ID" value="NZ_CP045571.1"/>
</dbReference>
<evidence type="ECO:0000313" key="3">
    <source>
        <dbReference type="Proteomes" id="UP000363590"/>
    </source>
</evidence>
<evidence type="ECO:0000313" key="2">
    <source>
        <dbReference type="EMBL" id="QFX96897.1"/>
    </source>
</evidence>
<dbReference type="AlphaFoldDB" id="A0A5P9XS27"/>
<accession>A0A5P9XS27</accession>
<proteinExistence type="predicted"/>
<name>A0A5P9XS27_ACITH</name>
<reference evidence="2 3" key="1">
    <citation type="submission" date="2019-10" db="EMBL/GenBank/DDBJ databases">
        <authorList>
            <person name="Wang R."/>
        </authorList>
    </citation>
    <scope>NUCLEOTIDE SEQUENCE [LARGE SCALE GENOMIC DNA]</scope>
    <source>
        <strain evidence="2 3">ATCC 19377</strain>
    </source>
</reference>
<gene>
    <name evidence="2" type="ORF">GCD22_02746</name>
</gene>
<dbReference type="GeneID" id="60696991"/>